<keyword evidence="1" id="KW-0378">Hydrolase</keyword>
<dbReference type="Proteomes" id="UP001165186">
    <property type="component" value="Unassembled WGS sequence"/>
</dbReference>
<gene>
    <name evidence="1" type="primary">g10411</name>
    <name evidence="1" type="ORF">NpPPO83_00010411</name>
</gene>
<keyword evidence="2" id="KW-1185">Reference proteome</keyword>
<keyword evidence="1" id="KW-0121">Carboxypeptidase</keyword>
<proteinExistence type="predicted"/>
<keyword evidence="1" id="KW-0645">Protease</keyword>
<protein>
    <submittedName>
        <fullName evidence="1">Carboxypeptidase s1</fullName>
    </submittedName>
</protein>
<accession>A0ACB5RV56</accession>
<evidence type="ECO:0000313" key="1">
    <source>
        <dbReference type="EMBL" id="GME24386.1"/>
    </source>
</evidence>
<dbReference type="EMBL" id="BSXG01000013">
    <property type="protein sequence ID" value="GME24386.1"/>
    <property type="molecule type" value="Genomic_DNA"/>
</dbReference>
<organism evidence="1 2">
    <name type="scientific">Neofusicoccum parvum</name>
    <dbReference type="NCBI Taxonomy" id="310453"/>
    <lineage>
        <taxon>Eukaryota</taxon>
        <taxon>Fungi</taxon>
        <taxon>Dikarya</taxon>
        <taxon>Ascomycota</taxon>
        <taxon>Pezizomycotina</taxon>
        <taxon>Dothideomycetes</taxon>
        <taxon>Dothideomycetes incertae sedis</taxon>
        <taxon>Botryosphaeriales</taxon>
        <taxon>Botryosphaeriaceae</taxon>
        <taxon>Neofusicoccum</taxon>
    </lineage>
</organism>
<comment type="caution">
    <text evidence="1">The sequence shown here is derived from an EMBL/GenBank/DDBJ whole genome shotgun (WGS) entry which is preliminary data.</text>
</comment>
<sequence length="552" mass="61473">MYAFIVLIIAFAVGHAKTIPWQATKRQVPNDPTGITELISPQGAKVTYKQPGKHGICETKKGVEDYAGYVSLDNKTNMFFWYFAARENPKEKPMTLKSWLNGGPGSDSMYGLFLEHGPCNVTADLKTKWNPYSWNEVSNMLYLSQPMGVGFSYETTVVGSYDNETEMVTPAPEAEAEGRWSLVDPDRANTTEAAAIGAWHIIQALLGVSEESGNPKISNRTFNLWTESYGGHYGPTFYDYFYKQNEAILNGSLAGYPMSMHTLGIINGIIDERIQAPFYPEMAVNNTYGIKAVNDSIYTFMKQAYEVPGGCRGQLDLCAKALEKAPTAEDTYRYCSSAATSCHNFVEQPYYDFGGRGAYDIRVSNETELPSYWEDFLNLQSTQEILGVNINYTTGNRNVSLGFEQSGDSAYPHFIKDLEDILEKGVRVLLQHGDADYVCNWLGGEAVSLQMNYTHASHFRAAGYAPFMVDGTEYGVVREYGNFSFTRLYEAGHMTPFYQPEATLEFFRRAVNNLDIAEGNSVITEKFSTNGTASATHTEPYVAVPKNTGGYE</sequence>
<name>A0ACB5RV56_9PEZI</name>
<evidence type="ECO:0000313" key="2">
    <source>
        <dbReference type="Proteomes" id="UP001165186"/>
    </source>
</evidence>
<reference evidence="1" key="1">
    <citation type="submission" date="2024-09" db="EMBL/GenBank/DDBJ databases">
        <title>Draft Genome Sequences of Neofusicoccum parvum.</title>
        <authorList>
            <person name="Ashida A."/>
            <person name="Camagna M."/>
            <person name="Tanaka A."/>
            <person name="Takemoto D."/>
        </authorList>
    </citation>
    <scope>NUCLEOTIDE SEQUENCE</scope>
    <source>
        <strain evidence="1">PPO83</strain>
    </source>
</reference>